<protein>
    <submittedName>
        <fullName evidence="3">DUF4773 domain-containing protein</fullName>
    </submittedName>
</protein>
<dbReference type="WBParaSite" id="SSLN_0000868601-mRNA-1">
    <property type="protein sequence ID" value="SSLN_0000868601-mRNA-1"/>
    <property type="gene ID" value="SSLN_0000868601"/>
</dbReference>
<reference evidence="1 2" key="2">
    <citation type="submission" date="2018-11" db="EMBL/GenBank/DDBJ databases">
        <authorList>
            <consortium name="Pathogen Informatics"/>
        </authorList>
    </citation>
    <scope>NUCLEOTIDE SEQUENCE [LARGE SCALE GENOMIC DNA]</scope>
    <source>
        <strain evidence="1 2">NST_G2</strain>
    </source>
</reference>
<dbReference type="Proteomes" id="UP000275846">
    <property type="component" value="Unassembled WGS sequence"/>
</dbReference>
<name>A0A183SVV8_SCHSO</name>
<organism evidence="3">
    <name type="scientific">Schistocephalus solidus</name>
    <name type="common">Tapeworm</name>
    <dbReference type="NCBI Taxonomy" id="70667"/>
    <lineage>
        <taxon>Eukaryota</taxon>
        <taxon>Metazoa</taxon>
        <taxon>Spiralia</taxon>
        <taxon>Lophotrochozoa</taxon>
        <taxon>Platyhelminthes</taxon>
        <taxon>Cestoda</taxon>
        <taxon>Eucestoda</taxon>
        <taxon>Diphyllobothriidea</taxon>
        <taxon>Diphyllobothriidae</taxon>
        <taxon>Schistocephalus</taxon>
    </lineage>
</organism>
<accession>A0A183SVV8</accession>
<keyword evidence="2" id="KW-1185">Reference proteome</keyword>
<evidence type="ECO:0000313" key="2">
    <source>
        <dbReference type="Proteomes" id="UP000275846"/>
    </source>
</evidence>
<proteinExistence type="predicted"/>
<gene>
    <name evidence="1" type="ORF">SSLN_LOCUS8356</name>
</gene>
<dbReference type="OrthoDB" id="9000293at2759"/>
<evidence type="ECO:0000313" key="3">
    <source>
        <dbReference type="WBParaSite" id="SSLN_0000868601-mRNA-1"/>
    </source>
</evidence>
<sequence>MNTLLFYFSSPSMHPGEFHTRNKKLHWNNYETRPLTAGPAFGTVIEGDISGTTYYPSSNQAQPDPSREYLILQLPKPVLARNLKRHQCAFWQEKLPMLRRRLLPRLWITVGCKKGMSVLHLLLLPTAVAAVCLNTLEEGSDTTVFVANRVIASEIENAPSVGCLTVDRCTYLPACQLCNLDVKEGQLIVDFFFLGKLDVGKD</sequence>
<evidence type="ECO:0000313" key="1">
    <source>
        <dbReference type="EMBL" id="VDL94741.1"/>
    </source>
</evidence>
<reference evidence="3" key="1">
    <citation type="submission" date="2016-06" db="UniProtKB">
        <authorList>
            <consortium name="WormBaseParasite"/>
        </authorList>
    </citation>
    <scope>IDENTIFICATION</scope>
</reference>
<dbReference type="EMBL" id="UYSU01034612">
    <property type="protein sequence ID" value="VDL94741.1"/>
    <property type="molecule type" value="Genomic_DNA"/>
</dbReference>
<dbReference type="AlphaFoldDB" id="A0A183SVV8"/>